<name>A0ABT6S379_9ACTN</name>
<accession>A0ABT6S379</accession>
<dbReference type="Proteomes" id="UP001223978">
    <property type="component" value="Unassembled WGS sequence"/>
</dbReference>
<dbReference type="RefSeq" id="WP_282540487.1">
    <property type="nucleotide sequence ID" value="NZ_JASCIQ010000001.1"/>
</dbReference>
<evidence type="ECO:0000313" key="3">
    <source>
        <dbReference type="Proteomes" id="UP001223978"/>
    </source>
</evidence>
<evidence type="ECO:0000313" key="2">
    <source>
        <dbReference type="EMBL" id="MDI3402545.1"/>
    </source>
</evidence>
<feature type="compositionally biased region" description="Low complexity" evidence="1">
    <location>
        <begin position="36"/>
        <end position="52"/>
    </location>
</feature>
<organism evidence="2 3">
    <name type="scientific">Streptomyces cavernicola</name>
    <dbReference type="NCBI Taxonomy" id="3043613"/>
    <lineage>
        <taxon>Bacteria</taxon>
        <taxon>Bacillati</taxon>
        <taxon>Actinomycetota</taxon>
        <taxon>Actinomycetes</taxon>
        <taxon>Kitasatosporales</taxon>
        <taxon>Streptomycetaceae</taxon>
        <taxon>Streptomyces</taxon>
    </lineage>
</organism>
<feature type="region of interest" description="Disordered" evidence="1">
    <location>
        <begin position="1"/>
        <end position="63"/>
    </location>
</feature>
<comment type="caution">
    <text evidence="2">The sequence shown here is derived from an EMBL/GenBank/DDBJ whole genome shotgun (WGS) entry which is preliminary data.</text>
</comment>
<gene>
    <name evidence="2" type="ORF">QIS96_01655</name>
</gene>
<protein>
    <submittedName>
        <fullName evidence="2">Uncharacterized protein</fullName>
    </submittedName>
</protein>
<reference evidence="2 3" key="1">
    <citation type="submission" date="2023-05" db="EMBL/GenBank/DDBJ databases">
        <title>Draft genome sequence of Streptomyces sp. B-S-A6 isolated from a cave soil in Thailand.</title>
        <authorList>
            <person name="Chamroensaksri N."/>
            <person name="Muangham S."/>
        </authorList>
    </citation>
    <scope>NUCLEOTIDE SEQUENCE [LARGE SCALE GENOMIC DNA]</scope>
    <source>
        <strain evidence="2 3">B-S-A6</strain>
    </source>
</reference>
<sequence>MTSPQEGEVTPPKEGEVTPPEEGGQTPPQDGERTPPQEGEQGTGEDTGVQGVLPGEGEDVPPVQVEEFQNLTPEEIKKQVDIRIAESDLSAEEKAKLQKALDELVKLAAEGDTQQEKDLAASLAQGLGEALRLSQDDTLSQEDRDRFNQIARGISEAFGKVFDTELSDEERLVYAAVLEDLNDVIAGLTDPNLDAAVKAFYSKFADVLLGGVLAVEKPGTAPTKPEDKKKVQETLQKNAAALKVYQSADSSESERAEAKETLDEQTGAVTDAKYLELVEELKRLKAPQACLDVVQARTQQAGWPDGSLWGLTDKSCEDTVQAGAADTSSDWAGLFDCIVNEPFSTCPARIPD</sequence>
<keyword evidence="3" id="KW-1185">Reference proteome</keyword>
<proteinExistence type="predicted"/>
<dbReference type="EMBL" id="JASCIQ010000001">
    <property type="protein sequence ID" value="MDI3402545.1"/>
    <property type="molecule type" value="Genomic_DNA"/>
</dbReference>
<evidence type="ECO:0000256" key="1">
    <source>
        <dbReference type="SAM" id="MobiDB-lite"/>
    </source>
</evidence>